<dbReference type="OMA" id="KGRDICK"/>
<dbReference type="EMBL" id="LDAU01000076">
    <property type="protein sequence ID" value="KRX08037.1"/>
    <property type="molecule type" value="Genomic_DNA"/>
</dbReference>
<keyword evidence="1" id="KW-0175">Coiled coil</keyword>
<accession>A0A0V0R1J2</accession>
<gene>
    <name evidence="3" type="ORF">PPERSA_06215</name>
</gene>
<sequence length="2422" mass="283976">MNIDQQIQELEKWVFQSESKEAFLKSLISDTESYYFFNLLDSLEKCKDKLSPQQETQLKKFKKFKSVKSKSIQLRYLFKIYDNTKDETEKKQTLQKINKKLFKIKFNHSLPSHLRVQNTAYDSLSNQVQQFNFNENMVQQQQQMPQQRAFEQVPQQMQMQQQQQQFKMEFESDSSDNEEHKQESEKMKSEFDENLTKIDKYLEDAYQSQENFYKLNVNAIPLLKIEKLIESQLPLKVYDYFFNNCEFSSVSNEILKAFIDKYVLLLNKNQKKKMEFNQNQLFAKLTLDQLEFLRQNFSDFILNQTFVSELYQKQFYSVESPDLKSKEGQQQYLEILRKKYQWTKDSDKKLNLPVKFKSICDQILFEILNFGITINHYDFDLFMEFLKNPIEQITHCTKQQNKKYQERLKVYSNDKFWYNVNKIEPSKWKSQNELIETYLIQYYRTNKSKQIQPFEEYFDEVYLNRLLIKAQLFNGETDIQGVSDYFSPQEIYQLNNEKTLKICAFNQHFFEKNQEVKVYVEIQNVAKFVVKIFEIQAENYFLKTRANFDNNLDLDGLTASEEQTFDFSTQNLHPCKKVIREFKFETISKKEKGIFVVEFFGNDIASRFVIQKGQLSVIQRKTAAGNHFRIIDQNGEVQVSSGKEDKVGIWVEKQFYSANKKGEVIIPFLPSGQQVKQLILVSGDLSCLQSVTLLSEMFNFQCEYFYNQEQFLMGQKATVMISPSLHLQGQILPVTLIEDVQIQITTRTEDDIPNSTKFEKVKFKLDQDFEAAFQVPAKLKSIQIQVDGQIPRAVNSEGGQEDDKNKIQVSNSQMFYFENYRGQNQFISLFLKKNEKKEYEIHLLGKNGEPQKGQEINLFYQHFYLQEKQRVNLVTNEKGAVILGKLENIIGIEAECLPTNQDKQLQEKWAIFDASTNGGIFKIPNQFRILKEEQLIIPYIQQLNLPLNEENFQLLQVLNGNQIIKNCFKNLSFGKEGLIVSGLNQGSYQLKINKICKKIDIKVISGKKWNENSLFDEKSSTLYDNLDSCTEYLKPFQVESFKQEKKQDSEIVKIKVNLDKEKAKNLRFHAFAFQLVPWQHNSCGQWSPFNANRYNPFLDKKISVKEQPAKFMSNRYLASELAYIYDRKQAPRFTGNSLSKPQILLKKNFKSTTQTVNDDSAPIKNDFEFNVEENYNEAALDASFSDDLNSPRICEKKTKVFAKKMPMAKGKMCLASSSLSENQYNLPSQLQSFNQGQKINNFINFLQNPAFFKGNLVPNENGEIEFEIPRQLYSQLQLVACSPYHCSVSYFELEKNEKKGENENEKQNQEIRDLRQKSDLEMNKFYSIFRFSEKKWAGKKFDIEDITSTEFSMIDSLQKLADLISELGQFNRVNNQNSARFKVLKGWQKMSPQEKLSNYNEYQSMDFNFFVYIKDPEFFEQVVKGYLQNKLEKQLVDYFLLGEFGIAIDLYNHVERFQQLNALELCLIIFMLVKEGQESSAKEILAHMENSQKLVKKNIEREKKVFDIALNQIDKQDFTKKTNAGRAMIQQATNLNQNIRAPPQIQQQIQQVSNYNVNSLQRRQMSEESFCSDSEDDSYLEGEDFYGEENDEEEEDLALYENNFENQEDFFGGYQQQQQQQQQSYGGRRLYQQNVNRMERRSSALRLAGTKFDPLSQNIQKQRYNQLQSYNPVGITNEYSERHYSTGESNSQHLVPMNQFWIDFAQHILETKSLNGFLSNNILFAANHIIEMTFVIAVSDMPSEVPEHQQSTSEKKLTVIPGGNLLLFTKEIKETVGKFRNDILINQRFFDPKDKFSYEDDNTQFPINKDLSQFVINKIIGCEVIISNFTAAQQQLQVFYQVPQGSIPVNVIEYTKSQLIVIPAFNIKIITFYFYFPEDGKFKLYPANVSKDGQVYSVAKDYEFEVQKELKVEKLDTINQILTKGDKEDILKFIEQKNILNPQLFNFSDIYHLLSDKDFYTKLIKILKQKRIYNHTVFSYSIYHNDRETLREFLNTPTEKAKINKIFKFIESDLIKLPRNFSAGGLSLQLLEYHPLLNSRVHLLNSDKANITNKQLKNTYKNFLEYLSEKGGNSDQTDKLGLVYYLLLQERVEEAIKIFQKISVQPSLGGQLQYDYMAAYLDFYQGYPNFTRAREIIEKYLDYPIIAWRNLFYEMANQLGEYDGEELQEDELLAQENLKEKNRAKENEKNAEKETLLECKIEGKDIIMSHKNLEEGQDILVQYFVIDLEIFFSKKPFLSSIYDDFSYLIPSQKSRIKANPQKGDEMVTTQIKIDQKLENLNVFVQVSNGQKKSGGIYFSTSLQLQLFEQYGQLKITDQNQKALSKVYIKAYAKYKDGQVKFHKDGYTDLRGKFDYLSLNTDKPSQIDKFSLFIMSDDLGCLIKEAQVPSILNKTGDTVQLRAHGWQAKYKTKMQSKPMMKKY</sequence>
<comment type="caution">
    <text evidence="3">The sequence shown here is derived from an EMBL/GenBank/DDBJ whole genome shotgun (WGS) entry which is preliminary data.</text>
</comment>
<evidence type="ECO:0000313" key="4">
    <source>
        <dbReference type="Proteomes" id="UP000054937"/>
    </source>
</evidence>
<evidence type="ECO:0000256" key="2">
    <source>
        <dbReference type="SAM" id="MobiDB-lite"/>
    </source>
</evidence>
<evidence type="ECO:0000256" key="1">
    <source>
        <dbReference type="SAM" id="Coils"/>
    </source>
</evidence>
<feature type="coiled-coil region" evidence="1">
    <location>
        <begin position="1583"/>
        <end position="1610"/>
    </location>
</feature>
<reference evidence="3 4" key="1">
    <citation type="journal article" date="2015" name="Sci. Rep.">
        <title>Genome of the facultative scuticociliatosis pathogen Pseudocohnilembus persalinus provides insight into its virulence through horizontal gene transfer.</title>
        <authorList>
            <person name="Xiong J."/>
            <person name="Wang G."/>
            <person name="Cheng J."/>
            <person name="Tian M."/>
            <person name="Pan X."/>
            <person name="Warren A."/>
            <person name="Jiang C."/>
            <person name="Yuan D."/>
            <person name="Miao W."/>
        </authorList>
    </citation>
    <scope>NUCLEOTIDE SEQUENCE [LARGE SCALE GENOMIC DNA]</scope>
    <source>
        <strain evidence="3">36N120E</strain>
    </source>
</reference>
<name>A0A0V0R1J2_PSEPJ</name>
<keyword evidence="4" id="KW-1185">Reference proteome</keyword>
<organism evidence="3 4">
    <name type="scientific">Pseudocohnilembus persalinus</name>
    <name type="common">Ciliate</name>
    <dbReference type="NCBI Taxonomy" id="266149"/>
    <lineage>
        <taxon>Eukaryota</taxon>
        <taxon>Sar</taxon>
        <taxon>Alveolata</taxon>
        <taxon>Ciliophora</taxon>
        <taxon>Intramacronucleata</taxon>
        <taxon>Oligohymenophorea</taxon>
        <taxon>Scuticociliatia</taxon>
        <taxon>Philasterida</taxon>
        <taxon>Pseudocohnilembidae</taxon>
        <taxon>Pseudocohnilembus</taxon>
    </lineage>
</organism>
<proteinExistence type="predicted"/>
<protein>
    <submittedName>
        <fullName evidence="3">Uncharacterized protein</fullName>
    </submittedName>
</protein>
<feature type="region of interest" description="Disordered" evidence="2">
    <location>
        <begin position="168"/>
        <end position="189"/>
    </location>
</feature>
<dbReference type="OrthoDB" id="17798at2759"/>
<evidence type="ECO:0000313" key="3">
    <source>
        <dbReference type="EMBL" id="KRX08037.1"/>
    </source>
</evidence>
<dbReference type="InParanoid" id="A0A0V0R1J2"/>
<dbReference type="Proteomes" id="UP000054937">
    <property type="component" value="Unassembled WGS sequence"/>
</dbReference>
<feature type="coiled-coil region" evidence="1">
    <location>
        <begin position="1290"/>
        <end position="1324"/>
    </location>
</feature>
<feature type="coiled-coil region" evidence="1">
    <location>
        <begin position="2167"/>
        <end position="2195"/>
    </location>
</feature>
<feature type="compositionally biased region" description="Basic and acidic residues" evidence="2">
    <location>
        <begin position="177"/>
        <end position="189"/>
    </location>
</feature>